<evidence type="ECO:0000313" key="3">
    <source>
        <dbReference type="EMBL" id="APV36574.1"/>
    </source>
</evidence>
<feature type="coiled-coil region" evidence="1">
    <location>
        <begin position="167"/>
        <end position="194"/>
    </location>
</feature>
<dbReference type="GeneID" id="67513019"/>
<dbReference type="eggNOG" id="ENOG5032RPE">
    <property type="taxonomic scope" value="Bacteria"/>
</dbReference>
<reference evidence="4" key="2">
    <citation type="submission" date="2023-09" db="EMBL/GenBank/DDBJ databases">
        <title>Acinetobacter soli.</title>
        <authorList>
            <person name="Kim B."/>
            <person name="Kim D."/>
            <person name="Park D."/>
        </authorList>
    </citation>
    <scope>NUCLEOTIDE SEQUENCE</scope>
    <source>
        <strain evidence="4">2023.05</strain>
    </source>
</reference>
<dbReference type="STRING" id="487316.BEN76_11330"/>
<protein>
    <submittedName>
        <fullName evidence="4">DUF4062 domain-containing protein</fullName>
    </submittedName>
</protein>
<dbReference type="EMBL" id="CP134206">
    <property type="protein sequence ID" value="WND06726.1"/>
    <property type="molecule type" value="Genomic_DNA"/>
</dbReference>
<dbReference type="AlphaFoldDB" id="A0A1P8EK31"/>
<dbReference type="Proteomes" id="UP000185674">
    <property type="component" value="Chromosome"/>
</dbReference>
<accession>A0A1P8EK31</accession>
<evidence type="ECO:0000313" key="5">
    <source>
        <dbReference type="Proteomes" id="UP000185674"/>
    </source>
</evidence>
<dbReference type="KEGG" id="asol:BEN76_11330"/>
<dbReference type="InterPro" id="IPR025139">
    <property type="entry name" value="DUF4062"/>
</dbReference>
<evidence type="ECO:0000256" key="1">
    <source>
        <dbReference type="SAM" id="Coils"/>
    </source>
</evidence>
<dbReference type="EMBL" id="CP016896">
    <property type="protein sequence ID" value="APV36574.1"/>
    <property type="molecule type" value="Genomic_DNA"/>
</dbReference>
<reference evidence="3 5" key="1">
    <citation type="submission" date="2016-08" db="EMBL/GenBank/DDBJ databases">
        <title>Complete genome sequence of Acinetobacter baylyi strain GFJ2.</title>
        <authorList>
            <person name="Tabata M."/>
            <person name="Kuboki S."/>
            <person name="Gibu N."/>
            <person name="Kinouchi Y."/>
            <person name="Vangnai A."/>
            <person name="Kasai D."/>
            <person name="Fukuda M."/>
        </authorList>
    </citation>
    <scope>NUCLEOTIDE SEQUENCE [LARGE SCALE GENOMIC DNA]</scope>
    <source>
        <strain evidence="3 5">GFJ2</strain>
    </source>
</reference>
<dbReference type="RefSeq" id="WP_004945132.1">
    <property type="nucleotide sequence ID" value="NZ_BHGE01000009.1"/>
</dbReference>
<dbReference type="Proteomes" id="UP001256400">
    <property type="component" value="Chromosome"/>
</dbReference>
<keyword evidence="1" id="KW-0175">Coiled coil</keyword>
<sequence>MLDRRYQVFVATSGAEMSPERRVIAQTLIGMGFSSWCVEQRSPVSTAIARRQIDDCDYVILLLGSQYGDCSVSGISYMHLEYIYAITKQKPMVVFMHADPDARAEELHDASAPARAKFIEFRKQLQQEVDQVFYYQNLRELEHTLRSNMLHMLECFPVLGWIRPQNMQTLQDEIDHLRSKLLQLQRTLRQCEEDMVAICDVSIDDVYRFEYRIQAYEDGHIHELTLQRTEPWGRLLYELSKVFQSPIPEEYFAKCLNDYLNDTALSDIQKTLPQVYAVGRAQILVHGLYHIKLQMRQNEWIVPVQRDEQQRMQWRLTAAGQHMVDRYFQHQNRNFQSKTDSYSNL</sequence>
<evidence type="ECO:0000313" key="4">
    <source>
        <dbReference type="EMBL" id="WND06726.1"/>
    </source>
</evidence>
<proteinExistence type="predicted"/>
<dbReference type="Pfam" id="PF13271">
    <property type="entry name" value="DUF4062"/>
    <property type="match status" value="1"/>
</dbReference>
<evidence type="ECO:0000259" key="2">
    <source>
        <dbReference type="Pfam" id="PF13271"/>
    </source>
</evidence>
<organism evidence="3 5">
    <name type="scientific">Acinetobacter soli</name>
    <dbReference type="NCBI Taxonomy" id="487316"/>
    <lineage>
        <taxon>Bacteria</taxon>
        <taxon>Pseudomonadati</taxon>
        <taxon>Pseudomonadota</taxon>
        <taxon>Gammaproteobacteria</taxon>
        <taxon>Moraxellales</taxon>
        <taxon>Moraxellaceae</taxon>
        <taxon>Acinetobacter</taxon>
    </lineage>
</organism>
<name>A0A1P8EK31_9GAMM</name>
<feature type="domain" description="DUF4062" evidence="2">
    <location>
        <begin position="7"/>
        <end position="85"/>
    </location>
</feature>
<gene>
    <name evidence="3" type="ORF">BEN76_11330</name>
    <name evidence="4" type="ORF">RHP80_06155</name>
</gene>